<dbReference type="GO" id="GO:0043527">
    <property type="term" value="C:tRNA methyltransferase complex"/>
    <property type="evidence" value="ECO:0007669"/>
    <property type="project" value="TreeGrafter"/>
</dbReference>
<evidence type="ECO:0000256" key="7">
    <source>
        <dbReference type="HAMAP-Rule" id="MF_01057"/>
    </source>
</evidence>
<dbReference type="PANTHER" id="PTHR23417">
    <property type="entry name" value="3-DEOXY-D-MANNO-OCTULOSONIC-ACID TRANSFERASE/TRNA GUANINE-N 7 - -METHYLTRANSFERASE"/>
    <property type="match status" value="1"/>
</dbReference>
<dbReference type="AlphaFoldDB" id="A0A5C6S2A1"/>
<comment type="catalytic activity">
    <reaction evidence="1 7">
        <text>guanosine(46) in tRNA + S-adenosyl-L-methionine = N(7)-methylguanosine(46) in tRNA + S-adenosyl-L-homocysteine</text>
        <dbReference type="Rhea" id="RHEA:42708"/>
        <dbReference type="Rhea" id="RHEA-COMP:10188"/>
        <dbReference type="Rhea" id="RHEA-COMP:10189"/>
        <dbReference type="ChEBI" id="CHEBI:57856"/>
        <dbReference type="ChEBI" id="CHEBI:59789"/>
        <dbReference type="ChEBI" id="CHEBI:74269"/>
        <dbReference type="ChEBI" id="CHEBI:74480"/>
        <dbReference type="EC" id="2.1.1.33"/>
    </reaction>
</comment>
<dbReference type="Gene3D" id="3.40.50.150">
    <property type="entry name" value="Vaccinia Virus protein VP39"/>
    <property type="match status" value="1"/>
</dbReference>
<comment type="similarity">
    <text evidence="7">Belongs to the class I-like SAM-binding methyltransferase superfamily. TrmB family.</text>
</comment>
<dbReference type="EMBL" id="VOOR01000005">
    <property type="protein sequence ID" value="TXB67990.1"/>
    <property type="molecule type" value="Genomic_DNA"/>
</dbReference>
<dbReference type="InterPro" id="IPR055361">
    <property type="entry name" value="tRNA_methyltr_TrmB_bact"/>
</dbReference>
<feature type="binding site" evidence="7">
    <location>
        <begin position="209"/>
        <end position="212"/>
    </location>
    <ligand>
        <name>substrate</name>
    </ligand>
</feature>
<keyword evidence="9" id="KW-1185">Reference proteome</keyword>
<evidence type="ECO:0000256" key="4">
    <source>
        <dbReference type="ARBA" id="ARBA00022679"/>
    </source>
</evidence>
<dbReference type="PROSITE" id="PS51625">
    <property type="entry name" value="SAM_MT_TRMB"/>
    <property type="match status" value="1"/>
</dbReference>
<reference evidence="8 9" key="1">
    <citation type="submission" date="2019-08" db="EMBL/GenBank/DDBJ databases">
        <title>Genome of Phaeodactylibacter luteus.</title>
        <authorList>
            <person name="Bowman J.P."/>
        </authorList>
    </citation>
    <scope>NUCLEOTIDE SEQUENCE [LARGE SCALE GENOMIC DNA]</scope>
    <source>
        <strain evidence="8 9">KCTC 42180</strain>
    </source>
</reference>
<keyword evidence="4 7" id="KW-0808">Transferase</keyword>
<evidence type="ECO:0000256" key="6">
    <source>
        <dbReference type="ARBA" id="ARBA00022694"/>
    </source>
</evidence>
<feature type="binding site" evidence="7">
    <location>
        <position position="58"/>
    </location>
    <ligand>
        <name>S-adenosyl-L-methionine</name>
        <dbReference type="ChEBI" id="CHEBI:59789"/>
    </ligand>
</feature>
<evidence type="ECO:0000256" key="3">
    <source>
        <dbReference type="ARBA" id="ARBA00022603"/>
    </source>
</evidence>
<evidence type="ECO:0000256" key="5">
    <source>
        <dbReference type="ARBA" id="ARBA00022691"/>
    </source>
</evidence>
<organism evidence="8 9">
    <name type="scientific">Phaeodactylibacter luteus</name>
    <dbReference type="NCBI Taxonomy" id="1564516"/>
    <lineage>
        <taxon>Bacteria</taxon>
        <taxon>Pseudomonadati</taxon>
        <taxon>Bacteroidota</taxon>
        <taxon>Saprospiria</taxon>
        <taxon>Saprospirales</taxon>
        <taxon>Haliscomenobacteraceae</taxon>
        <taxon>Phaeodactylibacter</taxon>
    </lineage>
</organism>
<gene>
    <name evidence="7 8" type="primary">trmB</name>
    <name evidence="8" type="ORF">FRY97_03850</name>
</gene>
<keyword evidence="3 7" id="KW-0489">Methyltransferase</keyword>
<sequence length="234" mass="27272">MSKRNKLQKFAELLSYPNVYENFNPMAPQLTGINGEPVEMKGRWSEKHFHNDNPIVLELACGRGEYTLGMGRMSPNRNFIGVDVKGARIWKGAGAALEENLENVAFLRTRIEQLSLFFEPGEVSEIWITFPDPFLRESKANRRLTAPRFLDTYKKLLRPDGLIHLKTDEPNLYEFTLEVLGEYEGAEIVYQDDDIYSKELPMEELELKTYYERMHLREGKTIKYVRFKLRQGAQ</sequence>
<dbReference type="OrthoDB" id="9802090at2"/>
<comment type="function">
    <text evidence="2 7">Catalyzes the formation of N(7)-methylguanine at position 46 (m7G46) in tRNA.</text>
</comment>
<dbReference type="SUPFAM" id="SSF53335">
    <property type="entry name" value="S-adenosyl-L-methionine-dependent methyltransferases"/>
    <property type="match status" value="1"/>
</dbReference>
<evidence type="ECO:0000313" key="8">
    <source>
        <dbReference type="EMBL" id="TXB67990.1"/>
    </source>
</evidence>
<dbReference type="RefSeq" id="WP_147166111.1">
    <property type="nucleotide sequence ID" value="NZ_VOOR01000005.1"/>
</dbReference>
<dbReference type="NCBIfam" id="TIGR00091">
    <property type="entry name" value="tRNA (guanosine(46)-N7)-methyltransferase TrmB"/>
    <property type="match status" value="1"/>
</dbReference>
<name>A0A5C6S2A1_9BACT</name>
<dbReference type="PANTHER" id="PTHR23417:SF14">
    <property type="entry name" value="PENTACOTRIPEPTIDE-REPEAT REGION OF PRORP DOMAIN-CONTAINING PROTEIN"/>
    <property type="match status" value="1"/>
</dbReference>
<feature type="binding site" evidence="7">
    <location>
        <position position="132"/>
    </location>
    <ligand>
        <name>S-adenosyl-L-methionine</name>
        <dbReference type="ChEBI" id="CHEBI:59789"/>
    </ligand>
</feature>
<evidence type="ECO:0000313" key="9">
    <source>
        <dbReference type="Proteomes" id="UP000321580"/>
    </source>
</evidence>
<feature type="binding site" evidence="7">
    <location>
        <position position="168"/>
    </location>
    <ligand>
        <name>substrate</name>
    </ligand>
</feature>
<dbReference type="CDD" id="cd02440">
    <property type="entry name" value="AdoMet_MTases"/>
    <property type="match status" value="1"/>
</dbReference>
<keyword evidence="5 7" id="KW-0949">S-adenosyl-L-methionine</keyword>
<dbReference type="Pfam" id="PF02390">
    <property type="entry name" value="Methyltransf_4"/>
    <property type="match status" value="1"/>
</dbReference>
<accession>A0A5C6S2A1</accession>
<feature type="binding site" evidence="7">
    <location>
        <position position="83"/>
    </location>
    <ligand>
        <name>S-adenosyl-L-methionine</name>
        <dbReference type="ChEBI" id="CHEBI:59789"/>
    </ligand>
</feature>
<dbReference type="InterPro" id="IPR029063">
    <property type="entry name" value="SAM-dependent_MTases_sf"/>
</dbReference>
<protein>
    <recommendedName>
        <fullName evidence="7">tRNA (guanine-N(7)-)-methyltransferase</fullName>
        <ecNumber evidence="7">2.1.1.33</ecNumber>
    </recommendedName>
    <alternativeName>
        <fullName evidence="7">tRNA (guanine(46)-N(7))-methyltransferase</fullName>
    </alternativeName>
    <alternativeName>
        <fullName evidence="7">tRNA(m7G46)-methyltransferase</fullName>
    </alternativeName>
</protein>
<proteinExistence type="inferred from homology"/>
<evidence type="ECO:0000256" key="1">
    <source>
        <dbReference type="ARBA" id="ARBA00000142"/>
    </source>
</evidence>
<dbReference type="NCBIfam" id="NF001080">
    <property type="entry name" value="PRK00121.2-2"/>
    <property type="match status" value="1"/>
</dbReference>
<comment type="caution">
    <text evidence="8">The sequence shown here is derived from an EMBL/GenBank/DDBJ whole genome shotgun (WGS) entry which is preliminary data.</text>
</comment>
<dbReference type="InterPro" id="IPR003358">
    <property type="entry name" value="tRNA_(Gua-N-7)_MeTrfase_Trmb"/>
</dbReference>
<dbReference type="HAMAP" id="MF_01057">
    <property type="entry name" value="tRNA_methyltr_TrmB"/>
    <property type="match status" value="1"/>
</dbReference>
<comment type="pathway">
    <text evidence="7">tRNA modification; N(7)-methylguanine-tRNA biosynthesis.</text>
</comment>
<comment type="caution">
    <text evidence="7">Lacks conserved residue(s) required for the propagation of feature annotation.</text>
</comment>
<dbReference type="GO" id="GO:0008176">
    <property type="term" value="F:tRNA (guanine(46)-N7)-methyltransferase activity"/>
    <property type="evidence" value="ECO:0007669"/>
    <property type="project" value="UniProtKB-UniRule"/>
</dbReference>
<evidence type="ECO:0000256" key="2">
    <source>
        <dbReference type="ARBA" id="ARBA00003015"/>
    </source>
</evidence>
<dbReference type="EC" id="2.1.1.33" evidence="7"/>
<dbReference type="UniPathway" id="UPA00989"/>
<dbReference type="Proteomes" id="UP000321580">
    <property type="component" value="Unassembled WGS sequence"/>
</dbReference>
<keyword evidence="6 7" id="KW-0819">tRNA processing</keyword>